<gene>
    <name evidence="2" type="ORF">BZL29_8515</name>
</gene>
<evidence type="ECO:0000313" key="2">
    <source>
        <dbReference type="EMBL" id="OOK63488.1"/>
    </source>
</evidence>
<accession>A0A1V3W9Q9</accession>
<sequence length="284" mass="27661">MAAREWRGRRVAAEGTGQRGGAGGGRLIGIGGTGGAGGSSATGFGGDGGAGGAGGWLWARRDGGIGGASTFAALPASRVGRTGGAGGAGGAGGLFGSADWAGRGKRIDRRRRRRLRGTGAPAGRRHGGCSPDWSAAPAGTRSRRCGCLGVRRRRRLRLVSGSQRFPTVNPTGMLIGSGGAGGVGGTGAVGAGAWVVGAGTAAPVRNGGTAERRHRPGAFGGNGGNGGGALLFGNGATGQRRRGLGSGFGGIGGLPGCCSAPKDSTVEILIYAAAFSAARDRDWQ</sequence>
<comment type="caution">
    <text evidence="2">The sequence shown here is derived from an EMBL/GenBank/DDBJ whole genome shotgun (WGS) entry which is preliminary data.</text>
</comment>
<feature type="compositionally biased region" description="Gly residues" evidence="1">
    <location>
        <begin position="17"/>
        <end position="26"/>
    </location>
</feature>
<feature type="region of interest" description="Disordered" evidence="1">
    <location>
        <begin position="115"/>
        <end position="141"/>
    </location>
</feature>
<protein>
    <submittedName>
        <fullName evidence="2">Uncharacterized protein</fullName>
    </submittedName>
</protein>
<evidence type="ECO:0000256" key="1">
    <source>
        <dbReference type="SAM" id="MobiDB-lite"/>
    </source>
</evidence>
<reference evidence="2 3" key="1">
    <citation type="submission" date="2017-02" db="EMBL/GenBank/DDBJ databases">
        <title>Complete genome sequences of Mycobacterium kansasii strains isolated from rhesus macaques.</title>
        <authorList>
            <person name="Panda A."/>
            <person name="Nagaraj S."/>
            <person name="Zhao X."/>
            <person name="Tettelin H."/>
            <person name="Detolla L.J."/>
        </authorList>
    </citation>
    <scope>NUCLEOTIDE SEQUENCE [LARGE SCALE GENOMIC DNA]</scope>
    <source>
        <strain evidence="2 3">11-3469</strain>
    </source>
</reference>
<feature type="compositionally biased region" description="Basic and acidic residues" evidence="1">
    <location>
        <begin position="1"/>
        <end position="12"/>
    </location>
</feature>
<feature type="region of interest" description="Disordered" evidence="1">
    <location>
        <begin position="1"/>
        <end position="26"/>
    </location>
</feature>
<dbReference type="AlphaFoldDB" id="A0A1V3W9Q9"/>
<dbReference type="Proteomes" id="UP000188532">
    <property type="component" value="Unassembled WGS sequence"/>
</dbReference>
<name>A0A1V3W9Q9_MYCKA</name>
<evidence type="ECO:0000313" key="3">
    <source>
        <dbReference type="Proteomes" id="UP000188532"/>
    </source>
</evidence>
<dbReference type="EMBL" id="MVBN01000019">
    <property type="protein sequence ID" value="OOK63488.1"/>
    <property type="molecule type" value="Genomic_DNA"/>
</dbReference>
<organism evidence="2 3">
    <name type="scientific">Mycobacterium kansasii</name>
    <dbReference type="NCBI Taxonomy" id="1768"/>
    <lineage>
        <taxon>Bacteria</taxon>
        <taxon>Bacillati</taxon>
        <taxon>Actinomycetota</taxon>
        <taxon>Actinomycetes</taxon>
        <taxon>Mycobacteriales</taxon>
        <taxon>Mycobacteriaceae</taxon>
        <taxon>Mycobacterium</taxon>
    </lineage>
</organism>
<proteinExistence type="predicted"/>